<reference evidence="7 8" key="1">
    <citation type="submission" date="2015-09" db="EMBL/GenBank/DDBJ databases">
        <title>Sorangium comparison.</title>
        <authorList>
            <person name="Zaburannyi N."/>
            <person name="Bunk B."/>
            <person name="Overmann J."/>
            <person name="Mueller R."/>
        </authorList>
    </citation>
    <scope>NUCLEOTIDE SEQUENCE [LARGE SCALE GENOMIC DNA]</scope>
    <source>
        <strain evidence="7 8">So ce26</strain>
    </source>
</reference>
<dbReference type="InterPro" id="IPR051269">
    <property type="entry name" value="Fe-S_cluster_ET"/>
</dbReference>
<feature type="domain" description="4Fe-4S ferredoxin-type" evidence="6">
    <location>
        <begin position="1"/>
        <end position="29"/>
    </location>
</feature>
<dbReference type="AlphaFoldDB" id="A0A2L0EK31"/>
<dbReference type="PANTHER" id="PTHR36923">
    <property type="entry name" value="FERREDOXIN"/>
    <property type="match status" value="1"/>
</dbReference>
<evidence type="ECO:0000256" key="5">
    <source>
        <dbReference type="ARBA" id="ARBA00023014"/>
    </source>
</evidence>
<evidence type="ECO:0000256" key="3">
    <source>
        <dbReference type="ARBA" id="ARBA00022982"/>
    </source>
</evidence>
<dbReference type="GO" id="GO:0046872">
    <property type="term" value="F:metal ion binding"/>
    <property type="evidence" value="ECO:0007669"/>
    <property type="project" value="UniProtKB-KW"/>
</dbReference>
<proteinExistence type="predicted"/>
<keyword evidence="4" id="KW-0408">Iron</keyword>
<accession>A0A2L0EK31</accession>
<dbReference type="GO" id="GO:0051536">
    <property type="term" value="F:iron-sulfur cluster binding"/>
    <property type="evidence" value="ECO:0007669"/>
    <property type="project" value="UniProtKB-KW"/>
</dbReference>
<dbReference type="OrthoDB" id="164224at2"/>
<evidence type="ECO:0000259" key="6">
    <source>
        <dbReference type="PROSITE" id="PS51379"/>
    </source>
</evidence>
<evidence type="ECO:0000256" key="1">
    <source>
        <dbReference type="ARBA" id="ARBA00022448"/>
    </source>
</evidence>
<dbReference type="Proteomes" id="UP000238348">
    <property type="component" value="Chromosome"/>
</dbReference>
<protein>
    <submittedName>
        <fullName evidence="7">Ferredoxin</fullName>
    </submittedName>
</protein>
<dbReference type="Gene3D" id="3.30.70.20">
    <property type="match status" value="1"/>
</dbReference>
<dbReference type="SUPFAM" id="SSF54862">
    <property type="entry name" value="4Fe-4S ferredoxins"/>
    <property type="match status" value="1"/>
</dbReference>
<keyword evidence="5" id="KW-0411">Iron-sulfur</keyword>
<dbReference type="RefSeq" id="WP_104977570.1">
    <property type="nucleotide sequence ID" value="NZ_CP012673.1"/>
</dbReference>
<sequence length="67" mass="7513">MKIAVDWDRCEANAACVRAAPEAFRLDDDDRLHLLVTDVPPELRPKVEKAVRDCPRGALSLLSPTER</sequence>
<keyword evidence="1" id="KW-0813">Transport</keyword>
<evidence type="ECO:0000256" key="4">
    <source>
        <dbReference type="ARBA" id="ARBA00023004"/>
    </source>
</evidence>
<keyword evidence="3" id="KW-0249">Electron transport</keyword>
<dbReference type="EMBL" id="CP012673">
    <property type="protein sequence ID" value="AUX39634.1"/>
    <property type="molecule type" value="Genomic_DNA"/>
</dbReference>
<evidence type="ECO:0000256" key="2">
    <source>
        <dbReference type="ARBA" id="ARBA00022723"/>
    </source>
</evidence>
<keyword evidence="2" id="KW-0479">Metal-binding</keyword>
<organism evidence="7 8">
    <name type="scientific">Sorangium cellulosum</name>
    <name type="common">Polyangium cellulosum</name>
    <dbReference type="NCBI Taxonomy" id="56"/>
    <lineage>
        <taxon>Bacteria</taxon>
        <taxon>Pseudomonadati</taxon>
        <taxon>Myxococcota</taxon>
        <taxon>Polyangia</taxon>
        <taxon>Polyangiales</taxon>
        <taxon>Polyangiaceae</taxon>
        <taxon>Sorangium</taxon>
    </lineage>
</organism>
<evidence type="ECO:0000313" key="7">
    <source>
        <dbReference type="EMBL" id="AUX39634.1"/>
    </source>
</evidence>
<dbReference type="InterPro" id="IPR017896">
    <property type="entry name" value="4Fe4S_Fe-S-bd"/>
</dbReference>
<gene>
    <name evidence="7" type="primary">porD</name>
    <name evidence="7" type="ORF">SOCE26_010290</name>
</gene>
<dbReference type="PROSITE" id="PS51379">
    <property type="entry name" value="4FE4S_FER_2"/>
    <property type="match status" value="1"/>
</dbReference>
<evidence type="ECO:0000313" key="8">
    <source>
        <dbReference type="Proteomes" id="UP000238348"/>
    </source>
</evidence>
<dbReference type="PANTHER" id="PTHR36923:SF3">
    <property type="entry name" value="FERREDOXIN"/>
    <property type="match status" value="1"/>
</dbReference>
<name>A0A2L0EK31_SORCE</name>
<dbReference type="Pfam" id="PF13459">
    <property type="entry name" value="Fer4_15"/>
    <property type="match status" value="1"/>
</dbReference>